<dbReference type="PROSITE" id="PS50994">
    <property type="entry name" value="INTEGRASE"/>
    <property type="match status" value="1"/>
</dbReference>
<proteinExistence type="predicted"/>
<evidence type="ECO:0000313" key="3">
    <source>
        <dbReference type="EnsemblMetazoa" id="XP_044313432.1"/>
    </source>
</evidence>
<organism evidence="3 4">
    <name type="scientific">Drosophila rhopaloa</name>
    <name type="common">Fruit fly</name>
    <dbReference type="NCBI Taxonomy" id="1041015"/>
    <lineage>
        <taxon>Eukaryota</taxon>
        <taxon>Metazoa</taxon>
        <taxon>Ecdysozoa</taxon>
        <taxon>Arthropoda</taxon>
        <taxon>Hexapoda</taxon>
        <taxon>Insecta</taxon>
        <taxon>Pterygota</taxon>
        <taxon>Neoptera</taxon>
        <taxon>Endopterygota</taxon>
        <taxon>Diptera</taxon>
        <taxon>Brachycera</taxon>
        <taxon>Muscomorpha</taxon>
        <taxon>Ephydroidea</taxon>
        <taxon>Drosophilidae</taxon>
        <taxon>Drosophila</taxon>
        <taxon>Sophophora</taxon>
    </lineage>
</organism>
<dbReference type="SUPFAM" id="SSF53098">
    <property type="entry name" value="Ribonuclease H-like"/>
    <property type="match status" value="1"/>
</dbReference>
<dbReference type="PANTHER" id="PTHR38681">
    <property type="entry name" value="RETROVIRUS-RELATED POL POLYPROTEIN FROM TRANSPOSON 412-LIKE PROTEIN-RELATED"/>
    <property type="match status" value="1"/>
</dbReference>
<dbReference type="InterPro" id="IPR012337">
    <property type="entry name" value="RNaseH-like_sf"/>
</dbReference>
<dbReference type="RefSeq" id="XP_044313432.1">
    <property type="nucleotide sequence ID" value="XM_044457497.1"/>
</dbReference>
<feature type="region of interest" description="Disordered" evidence="1">
    <location>
        <begin position="178"/>
        <end position="200"/>
    </location>
</feature>
<dbReference type="GeneID" id="123037357"/>
<dbReference type="Proteomes" id="UP001652680">
    <property type="component" value="Unassembled WGS sequence"/>
</dbReference>
<name>A0ABM5J3M7_DRORH</name>
<protein>
    <recommendedName>
        <fullName evidence="2">Integrase catalytic domain-containing protein</fullName>
    </recommendedName>
</protein>
<dbReference type="Gene3D" id="3.30.420.10">
    <property type="entry name" value="Ribonuclease H-like superfamily/Ribonuclease H"/>
    <property type="match status" value="1"/>
</dbReference>
<dbReference type="InterPro" id="IPR036397">
    <property type="entry name" value="RNaseH_sf"/>
</dbReference>
<evidence type="ECO:0000256" key="1">
    <source>
        <dbReference type="SAM" id="MobiDB-lite"/>
    </source>
</evidence>
<reference evidence="4" key="1">
    <citation type="journal article" date="2021" name="Elife">
        <title>Highly contiguous assemblies of 101 drosophilid genomes.</title>
        <authorList>
            <person name="Kim B.Y."/>
            <person name="Wang J.R."/>
            <person name="Miller D.E."/>
            <person name="Barmina O."/>
            <person name="Delaney E."/>
            <person name="Thompson A."/>
            <person name="Comeault A.A."/>
            <person name="Peede D."/>
            <person name="D'Agostino E.R."/>
            <person name="Pelaez J."/>
            <person name="Aguilar J.M."/>
            <person name="Haji D."/>
            <person name="Matsunaga T."/>
            <person name="Armstrong E.E."/>
            <person name="Zych M."/>
            <person name="Ogawa Y."/>
            <person name="Stamenkovic-Radak M."/>
            <person name="Jelic M."/>
            <person name="Veselinovic M.S."/>
            <person name="Tanaskovic M."/>
            <person name="Eric P."/>
            <person name="Gao J.J."/>
            <person name="Katoh T.K."/>
            <person name="Toda M.J."/>
            <person name="Watabe H."/>
            <person name="Watada M."/>
            <person name="Davis J.S."/>
            <person name="Moyle L.C."/>
            <person name="Manoli G."/>
            <person name="Bertolini E."/>
            <person name="Kostal V."/>
            <person name="Hawley R.S."/>
            <person name="Takahashi A."/>
            <person name="Jones C.D."/>
            <person name="Price D.K."/>
            <person name="Whiteman N."/>
            <person name="Kopp A."/>
            <person name="Matute D.R."/>
            <person name="Petrov D.A."/>
        </authorList>
    </citation>
    <scope>NUCLEOTIDE SEQUENCE [LARGE SCALE GENOMIC DNA]</scope>
</reference>
<evidence type="ECO:0000313" key="4">
    <source>
        <dbReference type="Proteomes" id="UP001652680"/>
    </source>
</evidence>
<feature type="domain" description="Integrase catalytic" evidence="2">
    <location>
        <begin position="1"/>
        <end position="122"/>
    </location>
</feature>
<accession>A0ABM5J3M7</accession>
<reference evidence="3" key="2">
    <citation type="submission" date="2025-05" db="UniProtKB">
        <authorList>
            <consortium name="EnsemblMetazoa"/>
        </authorList>
    </citation>
    <scope>IDENTIFICATION</scope>
</reference>
<evidence type="ECO:0000259" key="2">
    <source>
        <dbReference type="PROSITE" id="PS50994"/>
    </source>
</evidence>
<sequence>MHANTVPQHLSVRGSQDLEFLLTTDQGRQFESKLFHELSRMLGIDHLRTTAYHPQANGIIERWHRTGKAAIMCKNCVNWPKKLSMILLGLRSAFKPVIQTTSAQLVYGTTLRLPGEFFHQESNIQPQTDFAKELEEIMREIRLIHTAHHDTSKPFVFKELEHATHVFLRNDTVRGSLQPPYDGPKIHTETPEPGVKTPRRPLRLTNLQDLVVQLDSLFVLEHEV</sequence>
<dbReference type="PANTHER" id="PTHR38681:SF1">
    <property type="entry name" value="RETROVIRUS-RELATED POL POLYPROTEIN FROM TRANSPOSON 412-LIKE PROTEIN"/>
    <property type="match status" value="1"/>
</dbReference>
<keyword evidence="4" id="KW-1185">Reference proteome</keyword>
<dbReference type="EnsemblMetazoa" id="XM_044457497.1">
    <property type="protein sequence ID" value="XP_044313432.1"/>
    <property type="gene ID" value="LOC123037357"/>
</dbReference>
<dbReference type="InterPro" id="IPR001584">
    <property type="entry name" value="Integrase_cat-core"/>
</dbReference>